<sequence length="94" mass="10162">MDGRSQRSRSGQAMFTQPNSQTPFSKLRFDVDSLYAPLASGGGAGRREGQEGLRFGLPADPMLDDVLRSVPVMPDSLEARLHSLVDQWADGGQA</sequence>
<organism evidence="2 3">
    <name type="scientific">Aeoliella straminimaris</name>
    <dbReference type="NCBI Taxonomy" id="2954799"/>
    <lineage>
        <taxon>Bacteria</taxon>
        <taxon>Pseudomonadati</taxon>
        <taxon>Planctomycetota</taxon>
        <taxon>Planctomycetia</taxon>
        <taxon>Pirellulales</taxon>
        <taxon>Lacipirellulaceae</taxon>
        <taxon>Aeoliella</taxon>
    </lineage>
</organism>
<reference evidence="2" key="1">
    <citation type="submission" date="2022-06" db="EMBL/GenBank/DDBJ databases">
        <title>Aeoliella straminimaris, a novel planctomycete from sediments.</title>
        <authorList>
            <person name="Vitorino I.R."/>
            <person name="Lage O.M."/>
        </authorList>
    </citation>
    <scope>NUCLEOTIDE SEQUENCE</scope>
    <source>
        <strain evidence="2">ICT_H6.2</strain>
    </source>
</reference>
<dbReference type="Proteomes" id="UP001155241">
    <property type="component" value="Unassembled WGS sequence"/>
</dbReference>
<dbReference type="RefSeq" id="WP_252853670.1">
    <property type="nucleotide sequence ID" value="NZ_JAMXLR010000056.1"/>
</dbReference>
<dbReference type="EMBL" id="JAMXLR010000056">
    <property type="protein sequence ID" value="MCO6045554.1"/>
    <property type="molecule type" value="Genomic_DNA"/>
</dbReference>
<proteinExistence type="predicted"/>
<feature type="region of interest" description="Disordered" evidence="1">
    <location>
        <begin position="1"/>
        <end position="24"/>
    </location>
</feature>
<evidence type="ECO:0000256" key="1">
    <source>
        <dbReference type="SAM" id="MobiDB-lite"/>
    </source>
</evidence>
<accession>A0A9X2JJY6</accession>
<evidence type="ECO:0000313" key="2">
    <source>
        <dbReference type="EMBL" id="MCO6045554.1"/>
    </source>
</evidence>
<gene>
    <name evidence="2" type="ORF">NG895_16705</name>
</gene>
<protein>
    <submittedName>
        <fullName evidence="2">Uncharacterized protein</fullName>
    </submittedName>
</protein>
<name>A0A9X2JJY6_9BACT</name>
<evidence type="ECO:0000313" key="3">
    <source>
        <dbReference type="Proteomes" id="UP001155241"/>
    </source>
</evidence>
<dbReference type="AlphaFoldDB" id="A0A9X2JJY6"/>
<keyword evidence="3" id="KW-1185">Reference proteome</keyword>
<comment type="caution">
    <text evidence="2">The sequence shown here is derived from an EMBL/GenBank/DDBJ whole genome shotgun (WGS) entry which is preliminary data.</text>
</comment>
<feature type="compositionally biased region" description="Polar residues" evidence="1">
    <location>
        <begin position="8"/>
        <end position="24"/>
    </location>
</feature>